<reference evidence="13" key="1">
    <citation type="submission" date="2021-02" db="EMBL/GenBank/DDBJ databases">
        <title>First Annotated Genome of the Yellow-green Alga Tribonema minus.</title>
        <authorList>
            <person name="Mahan K.M."/>
        </authorList>
    </citation>
    <scope>NUCLEOTIDE SEQUENCE</scope>
    <source>
        <strain evidence="13">UTEX B ZZ1240</strain>
    </source>
</reference>
<keyword evidence="14" id="KW-1185">Reference proteome</keyword>
<evidence type="ECO:0000256" key="9">
    <source>
        <dbReference type="ARBA" id="ARBA00023136"/>
    </source>
</evidence>
<evidence type="ECO:0000256" key="1">
    <source>
        <dbReference type="ARBA" id="ARBA00004448"/>
    </source>
</evidence>
<keyword evidence="6 12" id="KW-0809">Transit peptide</keyword>
<dbReference type="InterPro" id="IPR034804">
    <property type="entry name" value="SQR/QFR_C/D"/>
</dbReference>
<evidence type="ECO:0000313" key="13">
    <source>
        <dbReference type="EMBL" id="KAG5179610.1"/>
    </source>
</evidence>
<evidence type="ECO:0000256" key="6">
    <source>
        <dbReference type="ARBA" id="ARBA00022946"/>
    </source>
</evidence>
<gene>
    <name evidence="13" type="ORF">JKP88DRAFT_187738</name>
</gene>
<proteinExistence type="inferred from homology"/>
<dbReference type="GO" id="GO:0046872">
    <property type="term" value="F:metal ion binding"/>
    <property type="evidence" value="ECO:0007669"/>
    <property type="project" value="UniProtKB-KW"/>
</dbReference>
<feature type="binding site" description="axial binding residue" evidence="11">
    <location>
        <position position="86"/>
    </location>
    <ligand>
        <name>heme b</name>
        <dbReference type="ChEBI" id="CHEBI:60344"/>
        <note>ligand shared with SDHC</note>
    </ligand>
    <ligandPart>
        <name>Fe</name>
        <dbReference type="ChEBI" id="CHEBI:18248"/>
    </ligandPart>
</feature>
<evidence type="ECO:0000256" key="3">
    <source>
        <dbReference type="ARBA" id="ARBA00022448"/>
    </source>
</evidence>
<keyword evidence="5 12" id="KW-0999">Mitochondrion inner membrane</keyword>
<keyword evidence="8 12" id="KW-0496">Mitochondrion</keyword>
<evidence type="ECO:0000256" key="11">
    <source>
        <dbReference type="PIRSR" id="PIRSR607992-2"/>
    </source>
</evidence>
<comment type="subcellular location">
    <subcellularLocation>
        <location evidence="1 12">Mitochondrion inner membrane</location>
        <topology evidence="1 12">Multi-pass membrane protein</topology>
    </subcellularLocation>
</comment>
<keyword evidence="9 12" id="KW-0472">Membrane</keyword>
<evidence type="ECO:0000256" key="8">
    <source>
        <dbReference type="ARBA" id="ARBA00023128"/>
    </source>
</evidence>
<organism evidence="13 14">
    <name type="scientific">Tribonema minus</name>
    <dbReference type="NCBI Taxonomy" id="303371"/>
    <lineage>
        <taxon>Eukaryota</taxon>
        <taxon>Sar</taxon>
        <taxon>Stramenopiles</taxon>
        <taxon>Ochrophyta</taxon>
        <taxon>PX clade</taxon>
        <taxon>Xanthophyceae</taxon>
        <taxon>Tribonematales</taxon>
        <taxon>Tribonemataceae</taxon>
        <taxon>Tribonema</taxon>
    </lineage>
</organism>
<dbReference type="PANTHER" id="PTHR13337:SF2">
    <property type="entry name" value="SUCCINATE DEHYDROGENASE [UBIQUINONE] CYTOCHROME B SMALL SUBUNIT, MITOCHONDRIAL"/>
    <property type="match status" value="1"/>
</dbReference>
<dbReference type="InterPro" id="IPR007992">
    <property type="entry name" value="CybS"/>
</dbReference>
<dbReference type="GO" id="GO:0048039">
    <property type="term" value="F:ubiquinone binding"/>
    <property type="evidence" value="ECO:0007669"/>
    <property type="project" value="TreeGrafter"/>
</dbReference>
<protein>
    <recommendedName>
        <fullName evidence="12">Succinate dehydrogenase [ubiquinone] cytochrome b small subunit</fullName>
    </recommendedName>
</protein>
<dbReference type="GO" id="GO:0006099">
    <property type="term" value="P:tricarboxylic acid cycle"/>
    <property type="evidence" value="ECO:0007669"/>
    <property type="project" value="TreeGrafter"/>
</dbReference>
<dbReference type="OrthoDB" id="18577at2759"/>
<comment type="similarity">
    <text evidence="2 12">Belongs to the CybS family.</text>
</comment>
<evidence type="ECO:0000256" key="7">
    <source>
        <dbReference type="ARBA" id="ARBA00022989"/>
    </source>
</evidence>
<evidence type="ECO:0000256" key="10">
    <source>
        <dbReference type="PIRSR" id="PIRSR607992-1"/>
    </source>
</evidence>
<dbReference type="Gene3D" id="1.20.1300.10">
    <property type="entry name" value="Fumarate reductase/succinate dehydrogenase, transmembrane subunit"/>
    <property type="match status" value="1"/>
</dbReference>
<dbReference type="AlphaFoldDB" id="A0A835YQL9"/>
<name>A0A835YQL9_9STRA</name>
<dbReference type="Pfam" id="PF05328">
    <property type="entry name" value="CybS"/>
    <property type="match status" value="1"/>
</dbReference>
<keyword evidence="11" id="KW-0408">Iron</keyword>
<dbReference type="EMBL" id="JAFCMP010000446">
    <property type="protein sequence ID" value="KAG5179610.1"/>
    <property type="molecule type" value="Genomic_DNA"/>
</dbReference>
<evidence type="ECO:0000313" key="14">
    <source>
        <dbReference type="Proteomes" id="UP000664859"/>
    </source>
</evidence>
<keyword evidence="4" id="KW-0812">Transmembrane</keyword>
<accession>A0A835YQL9</accession>
<dbReference type="GO" id="GO:0005743">
    <property type="term" value="C:mitochondrial inner membrane"/>
    <property type="evidence" value="ECO:0007669"/>
    <property type="project" value="UniProtKB-SubCell"/>
</dbReference>
<keyword evidence="7" id="KW-1133">Transmembrane helix</keyword>
<dbReference type="GO" id="GO:0006121">
    <property type="term" value="P:mitochondrial electron transport, succinate to ubiquinone"/>
    <property type="evidence" value="ECO:0007669"/>
    <property type="project" value="TreeGrafter"/>
</dbReference>
<comment type="caution">
    <text evidence="13">The sequence shown here is derived from an EMBL/GenBank/DDBJ whole genome shotgun (WGS) entry which is preliminary data.</text>
</comment>
<dbReference type="Proteomes" id="UP000664859">
    <property type="component" value="Unassembled WGS sequence"/>
</dbReference>
<evidence type="ECO:0000256" key="2">
    <source>
        <dbReference type="ARBA" id="ARBA00007294"/>
    </source>
</evidence>
<keyword evidence="3" id="KW-0813">Transport</keyword>
<evidence type="ECO:0000256" key="12">
    <source>
        <dbReference type="RuleBase" id="RU364031"/>
    </source>
</evidence>
<sequence length="153" mass="16377">MMMVRSMQLARQGGVAMRSTCRQVHGSRKARKGAVDVVNADVGKLGTSMFHYLNYGLLAALPVLLVAPTPVRTPVELLLAVAFPLHAHVSMNYVISDYVPRFAQQPARIAMLGVTAVASLGLIKLSLTGPGLVSTVGALWKKPAKEEAKEEAK</sequence>
<keyword evidence="11" id="KW-0479">Metal-binding</keyword>
<evidence type="ECO:0000256" key="4">
    <source>
        <dbReference type="ARBA" id="ARBA00022692"/>
    </source>
</evidence>
<dbReference type="PANTHER" id="PTHR13337">
    <property type="entry name" value="SUCCINATE DEHYDROGENASE"/>
    <property type="match status" value="1"/>
</dbReference>
<feature type="binding site" evidence="10">
    <location>
        <position position="98"/>
    </location>
    <ligand>
        <name>a ubiquinone</name>
        <dbReference type="ChEBI" id="CHEBI:16389"/>
        <note>ligand shared with IP/SDHB</note>
    </ligand>
</feature>
<evidence type="ECO:0000256" key="5">
    <source>
        <dbReference type="ARBA" id="ARBA00022792"/>
    </source>
</evidence>
<dbReference type="GO" id="GO:0020037">
    <property type="term" value="F:heme binding"/>
    <property type="evidence" value="ECO:0007669"/>
    <property type="project" value="TreeGrafter"/>
</dbReference>